<gene>
    <name evidence="1" type="ORF">PMW86_01195</name>
</gene>
<organism evidence="1 2">
    <name type="scientific">Collinsella aerofaciens</name>
    <dbReference type="NCBI Taxonomy" id="74426"/>
    <lineage>
        <taxon>Bacteria</taxon>
        <taxon>Bacillati</taxon>
        <taxon>Actinomycetota</taxon>
        <taxon>Coriobacteriia</taxon>
        <taxon>Coriobacteriales</taxon>
        <taxon>Coriobacteriaceae</taxon>
        <taxon>Collinsella</taxon>
    </lineage>
</organism>
<sequence length="114" mass="12189">MPMAGIPTETVTVISRKTVYDDLHEPVSEAVAERDVDAVVAPGATADLDASRPEGATVAYTVHLPRDMAGIRLKGCSVRVRGEELRVVGDPRPYAPEACPGRWCYPVELEAADG</sequence>
<evidence type="ECO:0000313" key="1">
    <source>
        <dbReference type="EMBL" id="MDB1838214.1"/>
    </source>
</evidence>
<reference evidence="1" key="1">
    <citation type="submission" date="2023-01" db="EMBL/GenBank/DDBJ databases">
        <title>Human gut microbiome strain richness.</title>
        <authorList>
            <person name="Chen-Liaw A."/>
        </authorList>
    </citation>
    <scope>NUCLEOTIDE SEQUENCE</scope>
    <source>
        <strain evidence="1">D54st1_D6_D54t1_190329</strain>
    </source>
</reference>
<comment type="caution">
    <text evidence="1">The sequence shown here is derived from an EMBL/GenBank/DDBJ whole genome shotgun (WGS) entry which is preliminary data.</text>
</comment>
<dbReference type="Proteomes" id="UP001212741">
    <property type="component" value="Unassembled WGS sequence"/>
</dbReference>
<evidence type="ECO:0000313" key="2">
    <source>
        <dbReference type="Proteomes" id="UP001212741"/>
    </source>
</evidence>
<name>A0AAW6AM86_9ACTN</name>
<accession>A0AAW6AM86</accession>
<dbReference type="EMBL" id="JAQLEC010000002">
    <property type="protein sequence ID" value="MDB1838214.1"/>
    <property type="molecule type" value="Genomic_DNA"/>
</dbReference>
<dbReference type="RefSeq" id="WP_195520571.1">
    <property type="nucleotide sequence ID" value="NZ_JADNPG010000003.1"/>
</dbReference>
<dbReference type="AlphaFoldDB" id="A0AAW6AM86"/>
<proteinExistence type="predicted"/>
<protein>
    <recommendedName>
        <fullName evidence="3">Head-to-tail stopper</fullName>
    </recommendedName>
</protein>
<evidence type="ECO:0008006" key="3">
    <source>
        <dbReference type="Google" id="ProtNLM"/>
    </source>
</evidence>